<dbReference type="GO" id="GO:0005509">
    <property type="term" value="F:calcium ion binding"/>
    <property type="evidence" value="ECO:0007669"/>
    <property type="project" value="InterPro"/>
</dbReference>
<dbReference type="Gene3D" id="1.10.238.10">
    <property type="entry name" value="EF-hand"/>
    <property type="match status" value="1"/>
</dbReference>
<gene>
    <name evidence="2" type="ORF">PGLA1383_LOCUS39879</name>
</gene>
<dbReference type="OrthoDB" id="10610003at2759"/>
<accession>A0A813GBT4</accession>
<feature type="domain" description="EF-hand" evidence="1">
    <location>
        <begin position="97"/>
        <end position="132"/>
    </location>
</feature>
<proteinExistence type="predicted"/>
<evidence type="ECO:0000259" key="1">
    <source>
        <dbReference type="PROSITE" id="PS50222"/>
    </source>
</evidence>
<comment type="caution">
    <text evidence="2">The sequence shown here is derived from an EMBL/GenBank/DDBJ whole genome shotgun (WGS) entry which is preliminary data.</text>
</comment>
<reference evidence="2" key="1">
    <citation type="submission" date="2021-02" db="EMBL/GenBank/DDBJ databases">
        <authorList>
            <person name="Dougan E. K."/>
            <person name="Rhodes N."/>
            <person name="Thang M."/>
            <person name="Chan C."/>
        </authorList>
    </citation>
    <scope>NUCLEOTIDE SEQUENCE</scope>
</reference>
<dbReference type="PROSITE" id="PS50222">
    <property type="entry name" value="EF_HAND_2"/>
    <property type="match status" value="1"/>
</dbReference>
<evidence type="ECO:0000313" key="3">
    <source>
        <dbReference type="Proteomes" id="UP000654075"/>
    </source>
</evidence>
<dbReference type="SUPFAM" id="SSF47473">
    <property type="entry name" value="EF-hand"/>
    <property type="match status" value="1"/>
</dbReference>
<evidence type="ECO:0000313" key="2">
    <source>
        <dbReference type="EMBL" id="CAE8622423.1"/>
    </source>
</evidence>
<name>A0A813GBT4_POLGL</name>
<dbReference type="Proteomes" id="UP000654075">
    <property type="component" value="Unassembled WGS sequence"/>
</dbReference>
<keyword evidence="3" id="KW-1185">Reference proteome</keyword>
<organism evidence="2 3">
    <name type="scientific">Polarella glacialis</name>
    <name type="common">Dinoflagellate</name>
    <dbReference type="NCBI Taxonomy" id="89957"/>
    <lineage>
        <taxon>Eukaryota</taxon>
        <taxon>Sar</taxon>
        <taxon>Alveolata</taxon>
        <taxon>Dinophyceae</taxon>
        <taxon>Suessiales</taxon>
        <taxon>Suessiaceae</taxon>
        <taxon>Polarella</taxon>
    </lineage>
</organism>
<dbReference type="AlphaFoldDB" id="A0A813GBT4"/>
<sequence length="191" mass="20781">QLSLRDEGSSIQAELCSLLVKRGGGSFLCGWRAELDHDFLQRATREDLYHAAEALGLSGGKADADELLMQSGTDFLSLVDVAPKVAVLVCRFRRWATSIGGARNIFRCLDVHGKGIVSPEDFAAGCRAHGFGEASESELRELFGLCDVSQNTILGPADVVFVDPDPQDHEPKELVSVGRRLFDGIVLLYNF</sequence>
<dbReference type="EMBL" id="CAJNNV010027971">
    <property type="protein sequence ID" value="CAE8622423.1"/>
    <property type="molecule type" value="Genomic_DNA"/>
</dbReference>
<dbReference type="InterPro" id="IPR011992">
    <property type="entry name" value="EF-hand-dom_pair"/>
</dbReference>
<dbReference type="InterPro" id="IPR002048">
    <property type="entry name" value="EF_hand_dom"/>
</dbReference>
<protein>
    <recommendedName>
        <fullName evidence="1">EF-hand domain-containing protein</fullName>
    </recommendedName>
</protein>
<feature type="non-terminal residue" evidence="2">
    <location>
        <position position="1"/>
    </location>
</feature>